<gene>
    <name evidence="2" type="ORF">METZ01_LOCUS124402</name>
</gene>
<feature type="domain" description="Dienelactone hydrolase" evidence="1">
    <location>
        <begin position="82"/>
        <end position="196"/>
    </location>
</feature>
<protein>
    <recommendedName>
        <fullName evidence="1">Dienelactone hydrolase domain-containing protein</fullName>
    </recommendedName>
</protein>
<dbReference type="Gene3D" id="3.40.50.1820">
    <property type="entry name" value="alpha/beta hydrolase"/>
    <property type="match status" value="1"/>
</dbReference>
<name>A0A381Y3F5_9ZZZZ</name>
<dbReference type="AlphaFoldDB" id="A0A381Y3F5"/>
<proteinExistence type="predicted"/>
<accession>A0A381Y3F5</accession>
<evidence type="ECO:0000259" key="1">
    <source>
        <dbReference type="Pfam" id="PF01738"/>
    </source>
</evidence>
<dbReference type="SUPFAM" id="SSF53474">
    <property type="entry name" value="alpha/beta-Hydrolases"/>
    <property type="match status" value="1"/>
</dbReference>
<dbReference type="PANTHER" id="PTHR42103">
    <property type="entry name" value="ALPHA/BETA-HYDROLASES SUPERFAMILY PROTEIN"/>
    <property type="match status" value="1"/>
</dbReference>
<dbReference type="GO" id="GO:0016787">
    <property type="term" value="F:hydrolase activity"/>
    <property type="evidence" value="ECO:0007669"/>
    <property type="project" value="InterPro"/>
</dbReference>
<reference evidence="2" key="1">
    <citation type="submission" date="2018-05" db="EMBL/GenBank/DDBJ databases">
        <authorList>
            <person name="Lanie J.A."/>
            <person name="Ng W.-L."/>
            <person name="Kazmierczak K.M."/>
            <person name="Andrzejewski T.M."/>
            <person name="Davidsen T.M."/>
            <person name="Wayne K.J."/>
            <person name="Tettelin H."/>
            <person name="Glass J.I."/>
            <person name="Rusch D."/>
            <person name="Podicherti R."/>
            <person name="Tsui H.-C.T."/>
            <person name="Winkler M.E."/>
        </authorList>
    </citation>
    <scope>NUCLEOTIDE SEQUENCE</scope>
</reference>
<evidence type="ECO:0000313" key="2">
    <source>
        <dbReference type="EMBL" id="SVA71548.1"/>
    </source>
</evidence>
<organism evidence="2">
    <name type="scientific">marine metagenome</name>
    <dbReference type="NCBI Taxonomy" id="408172"/>
    <lineage>
        <taxon>unclassified sequences</taxon>
        <taxon>metagenomes</taxon>
        <taxon>ecological metagenomes</taxon>
    </lineage>
</organism>
<dbReference type="InterPro" id="IPR029058">
    <property type="entry name" value="AB_hydrolase_fold"/>
</dbReference>
<dbReference type="PANTHER" id="PTHR42103:SF2">
    <property type="entry name" value="AB HYDROLASE-1 DOMAIN-CONTAINING PROTEIN"/>
    <property type="match status" value="1"/>
</dbReference>
<dbReference type="EMBL" id="UINC01017301">
    <property type="protein sequence ID" value="SVA71548.1"/>
    <property type="molecule type" value="Genomic_DNA"/>
</dbReference>
<sequence length="210" mass="22475">MSTTSIAFKSKGSLLEGVITTPHNISGPYPAIIACHSHPSFKGHMGEDVISAICRVAGDAGFATMRFNFRGTGGSAGIHDKGKSEKNDVKSALDVIRRWPGIDKNRIAIAGYSFGASVIMDGAKMLRKANKFALIAPPPKAATESHLSKDNRPLLIIAGEKDRLSPPDRLKKIFSGYKTPPSLRIIEGANFSLLGDEAEVGNTIVNFLQD</sequence>
<dbReference type="Pfam" id="PF01738">
    <property type="entry name" value="DLH"/>
    <property type="match status" value="1"/>
</dbReference>
<dbReference type="InterPro" id="IPR002925">
    <property type="entry name" value="Dienelactn_hydro"/>
</dbReference>